<feature type="compositionally biased region" description="Polar residues" evidence="1">
    <location>
        <begin position="19"/>
        <end position="33"/>
    </location>
</feature>
<sequence>MEKVDKGPGLEGEIEEAETQTQGAQSRSPSPQISVGAPSSFEDGHQQDLAGGELPAYPIADMLKALSMEVKGGFETSINNQEEIRSLCETLGEKTDDLAGRTAALEEQVGELKSAMEVNRVEIQKLNSIEESILSKLEILARWRTPLARVSSG</sequence>
<name>A0AAV7UPM0_PLEWA</name>
<organism evidence="2 3">
    <name type="scientific">Pleurodeles waltl</name>
    <name type="common">Iberian ribbed newt</name>
    <dbReference type="NCBI Taxonomy" id="8319"/>
    <lineage>
        <taxon>Eukaryota</taxon>
        <taxon>Metazoa</taxon>
        <taxon>Chordata</taxon>
        <taxon>Craniata</taxon>
        <taxon>Vertebrata</taxon>
        <taxon>Euteleostomi</taxon>
        <taxon>Amphibia</taxon>
        <taxon>Batrachia</taxon>
        <taxon>Caudata</taxon>
        <taxon>Salamandroidea</taxon>
        <taxon>Salamandridae</taxon>
        <taxon>Pleurodelinae</taxon>
        <taxon>Pleurodeles</taxon>
    </lineage>
</organism>
<accession>A0AAV7UPM0</accession>
<keyword evidence="3" id="KW-1185">Reference proteome</keyword>
<evidence type="ECO:0000256" key="1">
    <source>
        <dbReference type="SAM" id="MobiDB-lite"/>
    </source>
</evidence>
<evidence type="ECO:0000313" key="3">
    <source>
        <dbReference type="Proteomes" id="UP001066276"/>
    </source>
</evidence>
<dbReference type="EMBL" id="JANPWB010000005">
    <property type="protein sequence ID" value="KAJ1190200.1"/>
    <property type="molecule type" value="Genomic_DNA"/>
</dbReference>
<reference evidence="2" key="1">
    <citation type="journal article" date="2022" name="bioRxiv">
        <title>Sequencing and chromosome-scale assembly of the giantPleurodeles waltlgenome.</title>
        <authorList>
            <person name="Brown T."/>
            <person name="Elewa A."/>
            <person name="Iarovenko S."/>
            <person name="Subramanian E."/>
            <person name="Araus A.J."/>
            <person name="Petzold A."/>
            <person name="Susuki M."/>
            <person name="Suzuki K.-i.T."/>
            <person name="Hayashi T."/>
            <person name="Toyoda A."/>
            <person name="Oliveira C."/>
            <person name="Osipova E."/>
            <person name="Leigh N.D."/>
            <person name="Simon A."/>
            <person name="Yun M.H."/>
        </authorList>
    </citation>
    <scope>NUCLEOTIDE SEQUENCE</scope>
    <source>
        <strain evidence="2">20211129_DDA</strain>
        <tissue evidence="2">Liver</tissue>
    </source>
</reference>
<dbReference type="Proteomes" id="UP001066276">
    <property type="component" value="Chromosome 3_1"/>
</dbReference>
<proteinExistence type="predicted"/>
<evidence type="ECO:0000313" key="2">
    <source>
        <dbReference type="EMBL" id="KAJ1190200.1"/>
    </source>
</evidence>
<gene>
    <name evidence="2" type="ORF">NDU88_006938</name>
</gene>
<comment type="caution">
    <text evidence="2">The sequence shown here is derived from an EMBL/GenBank/DDBJ whole genome shotgun (WGS) entry which is preliminary data.</text>
</comment>
<protein>
    <submittedName>
        <fullName evidence="2">Uncharacterized protein</fullName>
    </submittedName>
</protein>
<dbReference type="AlphaFoldDB" id="A0AAV7UPM0"/>
<feature type="region of interest" description="Disordered" evidence="1">
    <location>
        <begin position="1"/>
        <end position="52"/>
    </location>
</feature>